<dbReference type="OrthoDB" id="2222263at2"/>
<evidence type="ECO:0000313" key="3">
    <source>
        <dbReference type="Proteomes" id="UP001154420"/>
    </source>
</evidence>
<dbReference type="InterPro" id="IPR010982">
    <property type="entry name" value="Lambda_DNA-bd_dom_sf"/>
</dbReference>
<dbReference type="Pfam" id="PF13560">
    <property type="entry name" value="HTH_31"/>
    <property type="match status" value="1"/>
</dbReference>
<organism evidence="2 3">
    <name type="scientific">Parablautia muri</name>
    <dbReference type="NCBI Taxonomy" id="2320879"/>
    <lineage>
        <taxon>Bacteria</taxon>
        <taxon>Bacillati</taxon>
        <taxon>Bacillota</taxon>
        <taxon>Clostridia</taxon>
        <taxon>Lachnospirales</taxon>
        <taxon>Lachnospiraceae</taxon>
        <taxon>Parablautia</taxon>
    </lineage>
</organism>
<accession>A0A9X5GTI3</accession>
<dbReference type="AlphaFoldDB" id="A0A9X5GTI3"/>
<name>A0A9X5GTI3_9FIRM</name>
<dbReference type="RefSeq" id="WP_160561069.1">
    <property type="nucleotide sequence ID" value="NZ_QZDT01000028.1"/>
</dbReference>
<gene>
    <name evidence="2" type="ORF">D5281_15905</name>
</gene>
<reference evidence="2" key="1">
    <citation type="submission" date="2018-09" db="EMBL/GenBank/DDBJ databases">
        <title>Murine metabolic-syndrome-specific gut microbial biobank.</title>
        <authorList>
            <person name="Liu C."/>
        </authorList>
    </citation>
    <scope>NUCLEOTIDE SEQUENCE</scope>
    <source>
        <strain evidence="2">D42-62</strain>
    </source>
</reference>
<dbReference type="Gene3D" id="1.10.260.40">
    <property type="entry name" value="lambda repressor-like DNA-binding domains"/>
    <property type="match status" value="1"/>
</dbReference>
<dbReference type="GO" id="GO:0003677">
    <property type="term" value="F:DNA binding"/>
    <property type="evidence" value="ECO:0007669"/>
    <property type="project" value="InterPro"/>
</dbReference>
<dbReference type="EMBL" id="QZDT01000028">
    <property type="protein sequence ID" value="NBJ94031.1"/>
    <property type="molecule type" value="Genomic_DNA"/>
</dbReference>
<evidence type="ECO:0000259" key="1">
    <source>
        <dbReference type="PROSITE" id="PS50943"/>
    </source>
</evidence>
<dbReference type="Proteomes" id="UP001154420">
    <property type="component" value="Unassembled WGS sequence"/>
</dbReference>
<dbReference type="PROSITE" id="PS50943">
    <property type="entry name" value="HTH_CROC1"/>
    <property type="match status" value="1"/>
</dbReference>
<comment type="caution">
    <text evidence="2">The sequence shown here is derived from an EMBL/GenBank/DDBJ whole genome shotgun (WGS) entry which is preliminary data.</text>
</comment>
<dbReference type="CDD" id="cd00093">
    <property type="entry name" value="HTH_XRE"/>
    <property type="match status" value="1"/>
</dbReference>
<protein>
    <submittedName>
        <fullName evidence="2">XRE family transcriptional regulator</fullName>
    </submittedName>
</protein>
<feature type="domain" description="HTH cro/C1-type" evidence="1">
    <location>
        <begin position="28"/>
        <end position="82"/>
    </location>
</feature>
<keyword evidence="3" id="KW-1185">Reference proteome</keyword>
<evidence type="ECO:0000313" key="2">
    <source>
        <dbReference type="EMBL" id="NBJ94031.1"/>
    </source>
</evidence>
<dbReference type="SUPFAM" id="SSF47413">
    <property type="entry name" value="lambda repressor-like DNA-binding domains"/>
    <property type="match status" value="1"/>
</dbReference>
<dbReference type="SMART" id="SM00530">
    <property type="entry name" value="HTH_XRE"/>
    <property type="match status" value="1"/>
</dbReference>
<dbReference type="InterPro" id="IPR001387">
    <property type="entry name" value="Cro/C1-type_HTH"/>
</dbReference>
<proteinExistence type="predicted"/>
<sequence>MAVRYLPRKAAGFKRPVKEGSETLPEYLRQLRVSSHYRQNFVASKLNISRQTYSHYETGRIRPPAGALYGLARLYEVPVESLLSRMAFSQYGIESNQDQDEDSNYINMGDKKPKVHVPAYEDMNQMEKHLIACFRDLGEKDREDILSIMELRRKK</sequence>